<feature type="domain" description="Bacterial sugar transferase" evidence="3">
    <location>
        <begin position="36"/>
        <end position="228"/>
    </location>
</feature>
<proteinExistence type="inferred from homology"/>
<keyword evidence="2" id="KW-1133">Transmembrane helix</keyword>
<dbReference type="PANTHER" id="PTHR30576">
    <property type="entry name" value="COLANIC BIOSYNTHESIS UDP-GLUCOSE LIPID CARRIER TRANSFERASE"/>
    <property type="match status" value="1"/>
</dbReference>
<evidence type="ECO:0000313" key="5">
    <source>
        <dbReference type="Proteomes" id="UP000754750"/>
    </source>
</evidence>
<protein>
    <submittedName>
        <fullName evidence="4">Sugar transferase</fullName>
    </submittedName>
</protein>
<evidence type="ECO:0000313" key="4">
    <source>
        <dbReference type="EMBL" id="MBE6833891.1"/>
    </source>
</evidence>
<gene>
    <name evidence="4" type="ORF">E7512_09975</name>
</gene>
<evidence type="ECO:0000259" key="3">
    <source>
        <dbReference type="Pfam" id="PF02397"/>
    </source>
</evidence>
<keyword evidence="4" id="KW-0808">Transferase</keyword>
<dbReference type="AlphaFoldDB" id="A0A928KVZ3"/>
<accession>A0A928KVZ3</accession>
<dbReference type="EMBL" id="SVNY01000005">
    <property type="protein sequence ID" value="MBE6833891.1"/>
    <property type="molecule type" value="Genomic_DNA"/>
</dbReference>
<dbReference type="Proteomes" id="UP000754750">
    <property type="component" value="Unassembled WGS sequence"/>
</dbReference>
<dbReference type="InterPro" id="IPR003362">
    <property type="entry name" value="Bact_transf"/>
</dbReference>
<dbReference type="PANTHER" id="PTHR30576:SF0">
    <property type="entry name" value="UNDECAPRENYL-PHOSPHATE N-ACETYLGALACTOSAMINYL 1-PHOSPHATE TRANSFERASE-RELATED"/>
    <property type="match status" value="1"/>
</dbReference>
<organism evidence="4 5">
    <name type="scientific">Faecalispora sporosphaeroides</name>
    <dbReference type="NCBI Taxonomy" id="1549"/>
    <lineage>
        <taxon>Bacteria</taxon>
        <taxon>Bacillati</taxon>
        <taxon>Bacillota</taxon>
        <taxon>Clostridia</taxon>
        <taxon>Eubacteriales</taxon>
        <taxon>Oscillospiraceae</taxon>
        <taxon>Faecalispora</taxon>
    </lineage>
</organism>
<sequence length="230" mass="26686">MVKNVQYQELPQWMQKEEIKPYIEMLNRQRGRLFCKRVFDIIVSALILLLLSPAFLLLAAAIKIDSKGPVFYRQVRVGQYGQDFRIFKFRSMVQDADKKGLALTTEGDSRITRVGKLIRKCRLDEFSQVLNVLEGTMSLVGPRPEVRKYVDAYEPEYLATLLVPPGITATASIRFKDEDELLNSGGDPEEIYIHQILPEKMRYNLEYLDHISVWQDIKIMVQTVLAVFRR</sequence>
<reference evidence="4" key="1">
    <citation type="submission" date="2019-04" db="EMBL/GenBank/DDBJ databases">
        <title>Evolution of Biomass-Degrading Anaerobic Consortia Revealed by Metagenomics.</title>
        <authorList>
            <person name="Peng X."/>
        </authorList>
    </citation>
    <scope>NUCLEOTIDE SEQUENCE</scope>
    <source>
        <strain evidence="4">SIG551</strain>
    </source>
</reference>
<comment type="caution">
    <text evidence="4">The sequence shown here is derived from an EMBL/GenBank/DDBJ whole genome shotgun (WGS) entry which is preliminary data.</text>
</comment>
<keyword evidence="2" id="KW-0472">Membrane</keyword>
<dbReference type="Pfam" id="PF02397">
    <property type="entry name" value="Bac_transf"/>
    <property type="match status" value="1"/>
</dbReference>
<name>A0A928KVZ3_9FIRM</name>
<dbReference type="GO" id="GO:0016780">
    <property type="term" value="F:phosphotransferase activity, for other substituted phosphate groups"/>
    <property type="evidence" value="ECO:0007669"/>
    <property type="project" value="TreeGrafter"/>
</dbReference>
<evidence type="ECO:0000256" key="2">
    <source>
        <dbReference type="SAM" id="Phobius"/>
    </source>
</evidence>
<keyword evidence="2" id="KW-0812">Transmembrane</keyword>
<feature type="transmembrane region" description="Helical" evidence="2">
    <location>
        <begin position="38"/>
        <end position="62"/>
    </location>
</feature>
<comment type="similarity">
    <text evidence="1">Belongs to the bacterial sugar transferase family.</text>
</comment>
<evidence type="ECO:0000256" key="1">
    <source>
        <dbReference type="ARBA" id="ARBA00006464"/>
    </source>
</evidence>